<evidence type="ECO:0000313" key="2">
    <source>
        <dbReference type="EMBL" id="KAJ6230688.1"/>
    </source>
</evidence>
<sequence length="804" mass="93094">MFIIPRGIPLLKGKFNPLDHAITQGFHVLPPPPNSLRTTRSVSWLQEVVHNSKLTIQTAFSAHCLYLLNALNVVLPCGKNQIKICQTEEEQCENNLHEFLRTLEKYECPHFKMFPKEKFLEGDNGAIKHAANCILWLQKNYENNGIVHDSNESIRTFSLFVNPKGEQLQNDRVNPFLIDSNELDLQDDQEIKEDHIFTNIFYLDGEKREQILKQRRSELGQELSEDESEIDSDDIIFESDDSDENWEQVDINKAKRITDKKQKENNNEQNNNKNKNKNKNKDSNRKNSGIISDESYLDPEELIEKLEKKNQDFSSSDPSEETNQLPNNQNVMSWASLTNNSESGDDLKKKTKDSQDLSNELSSLESELEISNRKKKTKNINKNKSKNKNKLNNQNNDKDINRNKNKASNKTKNNIKTKKSQTKPKTKSTKNKQKTFDERYFENAPHLNTLSDYLVAELSNIYNQKKTEEENGKMIPSDETIYLIFFLLNTLDEWNTNIRETSITFRNGELGEFYDGLSKDCVSDTINIGKLGEMTFPCELYQKKGENKNNEKVEIEINKKIIKVCSVDHSVRYFKSDLNTSLDISINVNGENYYMALSIGSNEKKTVENFDCIVKFSQENQLATCLSTILYFINNKGKKNVIGNNPPTPREVQDYSSRVYPILRAPNKKFEKLLSSVESVDMSSNPQNILNKYYQNNGVNFLITIITNNEFPLTPGYIEIRKKKLKVYKAKSLYQTIPFSGRPVTYKSEKNICLFRLQWERNRACRAATDTTITFLAKRSKERSLISRSISFFASNYRKHYEKK</sequence>
<feature type="region of interest" description="Disordered" evidence="1">
    <location>
        <begin position="218"/>
        <end position="298"/>
    </location>
</feature>
<comment type="caution">
    <text evidence="2">The sequence shown here is derived from an EMBL/GenBank/DDBJ whole genome shotgun (WGS) entry which is preliminary data.</text>
</comment>
<feature type="compositionally biased region" description="Basic and acidic residues" evidence="1">
    <location>
        <begin position="250"/>
        <end position="266"/>
    </location>
</feature>
<protein>
    <submittedName>
        <fullName evidence="2">Resistance to inhibitors of cholinesterase protein 3 ric3</fullName>
    </submittedName>
</protein>
<evidence type="ECO:0000256" key="1">
    <source>
        <dbReference type="SAM" id="MobiDB-lite"/>
    </source>
</evidence>
<feature type="compositionally biased region" description="Acidic residues" evidence="1">
    <location>
        <begin position="223"/>
        <end position="247"/>
    </location>
</feature>
<feature type="region of interest" description="Disordered" evidence="1">
    <location>
        <begin position="337"/>
        <end position="437"/>
    </location>
</feature>
<reference evidence="2" key="1">
    <citation type="submission" date="2022-08" db="EMBL/GenBank/DDBJ databases">
        <title>Novel sulfate-reducing endosymbionts in the free-living metamonad Anaeramoeba.</title>
        <authorList>
            <person name="Jerlstrom-Hultqvist J."/>
            <person name="Cepicka I."/>
            <person name="Gallot-Lavallee L."/>
            <person name="Salas-Leiva D."/>
            <person name="Curtis B.A."/>
            <person name="Zahonova K."/>
            <person name="Pipaliya S."/>
            <person name="Dacks J."/>
            <person name="Roger A.J."/>
        </authorList>
    </citation>
    <scope>NUCLEOTIDE SEQUENCE</scope>
    <source>
        <strain evidence="2">Schooner1</strain>
    </source>
</reference>
<feature type="compositionally biased region" description="Basic residues" evidence="1">
    <location>
        <begin position="403"/>
        <end position="433"/>
    </location>
</feature>
<feature type="compositionally biased region" description="Basic and acidic residues" evidence="1">
    <location>
        <begin position="345"/>
        <end position="355"/>
    </location>
</feature>
<organism evidence="2 3">
    <name type="scientific">Anaeramoeba flamelloides</name>
    <dbReference type="NCBI Taxonomy" id="1746091"/>
    <lineage>
        <taxon>Eukaryota</taxon>
        <taxon>Metamonada</taxon>
        <taxon>Anaeramoebidae</taxon>
        <taxon>Anaeramoeba</taxon>
    </lineage>
</organism>
<accession>A0ABQ8XGA2</accession>
<feature type="region of interest" description="Disordered" evidence="1">
    <location>
        <begin position="310"/>
        <end position="329"/>
    </location>
</feature>
<proteinExistence type="predicted"/>
<dbReference type="EMBL" id="JAOAOG010000309">
    <property type="protein sequence ID" value="KAJ6230688.1"/>
    <property type="molecule type" value="Genomic_DNA"/>
</dbReference>
<feature type="compositionally biased region" description="Basic residues" evidence="1">
    <location>
        <begin position="373"/>
        <end position="389"/>
    </location>
</feature>
<dbReference type="Proteomes" id="UP001150062">
    <property type="component" value="Unassembled WGS sequence"/>
</dbReference>
<name>A0ABQ8XGA2_9EUKA</name>
<evidence type="ECO:0000313" key="3">
    <source>
        <dbReference type="Proteomes" id="UP001150062"/>
    </source>
</evidence>
<gene>
    <name evidence="2" type="ORF">M0813_06476</name>
</gene>
<keyword evidence="3" id="KW-1185">Reference proteome</keyword>
<feature type="compositionally biased region" description="Polar residues" evidence="1">
    <location>
        <begin position="312"/>
        <end position="329"/>
    </location>
</feature>